<dbReference type="GO" id="GO:0006412">
    <property type="term" value="P:translation"/>
    <property type="evidence" value="ECO:0007669"/>
    <property type="project" value="InterPro"/>
</dbReference>
<feature type="domain" description="Small ribosomal subunit protein uS7" evidence="5">
    <location>
        <begin position="19"/>
        <end position="177"/>
    </location>
</feature>
<evidence type="ECO:0000256" key="2">
    <source>
        <dbReference type="ARBA" id="ARBA00022980"/>
    </source>
</evidence>
<dbReference type="CDD" id="cd14867">
    <property type="entry name" value="uS7_Eukaryote"/>
    <property type="match status" value="1"/>
</dbReference>
<dbReference type="InterPro" id="IPR005716">
    <property type="entry name" value="Ribosomal_uS7_euk/arc"/>
</dbReference>
<sequence>MDISLKDVIAVPVLFPRSAQYLPHTAGRYNLKQFRKVHCPIVERLANGLMMHGRNAGKKAMAMRIVRHAFEIVHLVTGKNPVQVLVDAIERAGAREETSVVKTGGIGRRWSVDVSPLRRVNKAIYFLVAGARRAAFRSAKTIAECLADELINCASNSINCYAIKKKEETEAVARACR</sequence>
<dbReference type="InterPro" id="IPR020606">
    <property type="entry name" value="Ribosomal_uS7_CS"/>
</dbReference>
<dbReference type="Pfam" id="PF00177">
    <property type="entry name" value="Ribosomal_S7"/>
    <property type="match status" value="1"/>
</dbReference>
<dbReference type="GO" id="GO:0003723">
    <property type="term" value="F:RNA binding"/>
    <property type="evidence" value="ECO:0007669"/>
    <property type="project" value="InterPro"/>
</dbReference>
<reference evidence="6" key="1">
    <citation type="journal article" date="2020" name="J. Eukaryot. Microbiol.">
        <title>De novo Sequencing, Assembly and Annotation of the Transcriptome for the Free-Living Testate Amoeba Arcella intermedia.</title>
        <authorList>
            <person name="Ribeiro G.M."/>
            <person name="Porfirio-Sousa A.L."/>
            <person name="Maurer-Alcala X.X."/>
            <person name="Katz L.A."/>
            <person name="Lahr D.J.G."/>
        </authorList>
    </citation>
    <scope>NUCLEOTIDE SEQUENCE</scope>
</reference>
<keyword evidence="3 4" id="KW-0687">Ribonucleoprotein</keyword>
<dbReference type="NCBIfam" id="TIGR01028">
    <property type="entry name" value="uS7_euk_arch"/>
    <property type="match status" value="1"/>
</dbReference>
<dbReference type="PROSITE" id="PS00052">
    <property type="entry name" value="RIBOSOMAL_S7"/>
    <property type="match status" value="1"/>
</dbReference>
<dbReference type="EMBL" id="GIBP01008202">
    <property type="protein sequence ID" value="NDV37171.1"/>
    <property type="molecule type" value="Transcribed_RNA"/>
</dbReference>
<evidence type="ECO:0000256" key="4">
    <source>
        <dbReference type="RuleBase" id="RU003619"/>
    </source>
</evidence>
<name>A0A6B2LK34_9EUKA</name>
<dbReference type="GO" id="GO:0015935">
    <property type="term" value="C:small ribosomal subunit"/>
    <property type="evidence" value="ECO:0007669"/>
    <property type="project" value="InterPro"/>
</dbReference>
<proteinExistence type="inferred from homology"/>
<dbReference type="PIRSF" id="PIRSF002122">
    <property type="entry name" value="RPS7p_RPS7a_RPS5e_RPS7o"/>
    <property type="match status" value="1"/>
</dbReference>
<dbReference type="AlphaFoldDB" id="A0A6B2LK34"/>
<evidence type="ECO:0000256" key="3">
    <source>
        <dbReference type="ARBA" id="ARBA00023274"/>
    </source>
</evidence>
<dbReference type="SUPFAM" id="SSF47973">
    <property type="entry name" value="Ribosomal protein S7"/>
    <property type="match status" value="1"/>
</dbReference>
<organism evidence="6">
    <name type="scientific">Arcella intermedia</name>
    <dbReference type="NCBI Taxonomy" id="1963864"/>
    <lineage>
        <taxon>Eukaryota</taxon>
        <taxon>Amoebozoa</taxon>
        <taxon>Tubulinea</taxon>
        <taxon>Elardia</taxon>
        <taxon>Arcellinida</taxon>
        <taxon>Sphaerothecina</taxon>
        <taxon>Arcellidae</taxon>
        <taxon>Arcella</taxon>
    </lineage>
</organism>
<dbReference type="Gene3D" id="1.10.455.10">
    <property type="entry name" value="Ribosomal protein S7 domain"/>
    <property type="match status" value="1"/>
</dbReference>
<evidence type="ECO:0000259" key="5">
    <source>
        <dbReference type="Pfam" id="PF00177"/>
    </source>
</evidence>
<evidence type="ECO:0000256" key="1">
    <source>
        <dbReference type="ARBA" id="ARBA00007151"/>
    </source>
</evidence>
<dbReference type="InterPro" id="IPR036823">
    <property type="entry name" value="Ribosomal_uS7_dom_sf"/>
</dbReference>
<dbReference type="InterPro" id="IPR023798">
    <property type="entry name" value="Ribosomal_uS7_dom"/>
</dbReference>
<protein>
    <recommendedName>
        <fullName evidence="5">Small ribosomal subunit protein uS7 domain-containing protein</fullName>
    </recommendedName>
</protein>
<accession>A0A6B2LK34</accession>
<dbReference type="InterPro" id="IPR000235">
    <property type="entry name" value="Ribosomal_uS7"/>
</dbReference>
<dbReference type="PANTHER" id="PTHR11205">
    <property type="entry name" value="RIBOSOMAL PROTEIN S7"/>
    <property type="match status" value="1"/>
</dbReference>
<evidence type="ECO:0000313" key="6">
    <source>
        <dbReference type="EMBL" id="NDV37171.1"/>
    </source>
</evidence>
<keyword evidence="2 4" id="KW-0689">Ribosomal protein</keyword>
<comment type="similarity">
    <text evidence="1 4">Belongs to the universal ribosomal protein uS7 family.</text>
</comment>
<dbReference type="GO" id="GO:0003735">
    <property type="term" value="F:structural constituent of ribosome"/>
    <property type="evidence" value="ECO:0007669"/>
    <property type="project" value="InterPro"/>
</dbReference>